<evidence type="ECO:0008006" key="3">
    <source>
        <dbReference type="Google" id="ProtNLM"/>
    </source>
</evidence>
<evidence type="ECO:0000313" key="1">
    <source>
        <dbReference type="EMBL" id="BEI94928.1"/>
    </source>
</evidence>
<dbReference type="EMBL" id="AP028219">
    <property type="protein sequence ID" value="BEI94928.1"/>
    <property type="molecule type" value="Genomic_DNA"/>
</dbReference>
<dbReference type="RefSeq" id="XP_060460193.1">
    <property type="nucleotide sequence ID" value="XM_060603950.1"/>
</dbReference>
<dbReference type="AlphaFoldDB" id="A0AA48LAE4"/>
<dbReference type="KEGG" id="ccac:CcaHIS019_0705090"/>
<dbReference type="Gene3D" id="1.10.3210.50">
    <property type="match status" value="1"/>
</dbReference>
<protein>
    <recommendedName>
        <fullName evidence="3">HD domain-containing protein</fullName>
    </recommendedName>
</protein>
<dbReference type="PANTHER" id="PTHR33594:SF1">
    <property type="entry name" value="HD_PDEASE DOMAIN-CONTAINING PROTEIN"/>
    <property type="match status" value="1"/>
</dbReference>
<dbReference type="SUPFAM" id="SSF109604">
    <property type="entry name" value="HD-domain/PDEase-like"/>
    <property type="match status" value="1"/>
</dbReference>
<proteinExistence type="predicted"/>
<keyword evidence="2" id="KW-1185">Reference proteome</keyword>
<reference evidence="1" key="1">
    <citation type="journal article" date="2023" name="BMC Genomics">
        <title>Chromosome-level genome assemblies of Cutaneotrichosporon spp. (Trichosporonales, Basidiomycota) reveal imbalanced evolution between nucleotide sequences and chromosome synteny.</title>
        <authorList>
            <person name="Kobayashi Y."/>
            <person name="Kayamori A."/>
            <person name="Aoki K."/>
            <person name="Shiwa Y."/>
            <person name="Matsutani M."/>
            <person name="Fujita N."/>
            <person name="Sugita T."/>
            <person name="Iwasaki W."/>
            <person name="Tanaka N."/>
            <person name="Takashima M."/>
        </authorList>
    </citation>
    <scope>NUCLEOTIDE SEQUENCE</scope>
    <source>
        <strain evidence="1">HIS019</strain>
    </source>
</reference>
<evidence type="ECO:0000313" key="2">
    <source>
        <dbReference type="Proteomes" id="UP001233271"/>
    </source>
</evidence>
<sequence>MSVARLEAIVKEHMKAYDPSHDCAHVERGRRVALKLAPPGVNVLVVELAALMHDLNDFKYATSTPLAQIAADNLGPDVTEGEVAQVLRIVPSVSYSKEMELRAAGEWT</sequence>
<dbReference type="Proteomes" id="UP001233271">
    <property type="component" value="Chromosome 7b"/>
</dbReference>
<gene>
    <name evidence="1" type="ORF">CcaverHIS019_0705090</name>
</gene>
<name>A0AA48LAE4_9TREE</name>
<organism evidence="1 2">
    <name type="scientific">Cutaneotrichosporon cavernicola</name>
    <dbReference type="NCBI Taxonomy" id="279322"/>
    <lineage>
        <taxon>Eukaryota</taxon>
        <taxon>Fungi</taxon>
        <taxon>Dikarya</taxon>
        <taxon>Basidiomycota</taxon>
        <taxon>Agaricomycotina</taxon>
        <taxon>Tremellomycetes</taxon>
        <taxon>Trichosporonales</taxon>
        <taxon>Trichosporonaceae</taxon>
        <taxon>Cutaneotrichosporon</taxon>
    </lineage>
</organism>
<accession>A0AA48LAE4</accession>
<dbReference type="GeneID" id="85498798"/>
<dbReference type="PANTHER" id="PTHR33594">
    <property type="entry name" value="SUPERFAMILY HYDROLASE, PUTATIVE (AFU_ORTHOLOGUE AFUA_1G03035)-RELATED"/>
    <property type="match status" value="1"/>
</dbReference>